<protein>
    <submittedName>
        <fullName evidence="5">DeoR family fructose operon transcriptional repressor</fullName>
    </submittedName>
</protein>
<evidence type="ECO:0000259" key="4">
    <source>
        <dbReference type="PROSITE" id="PS51000"/>
    </source>
</evidence>
<dbReference type="SMART" id="SM01134">
    <property type="entry name" value="DeoRC"/>
    <property type="match status" value="1"/>
</dbReference>
<dbReference type="Gene3D" id="1.10.10.10">
    <property type="entry name" value="Winged helix-like DNA-binding domain superfamily/Winged helix DNA-binding domain"/>
    <property type="match status" value="1"/>
</dbReference>
<dbReference type="AlphaFoldDB" id="A0A841C5G0"/>
<dbReference type="InterPro" id="IPR001034">
    <property type="entry name" value="DeoR_HTH"/>
</dbReference>
<dbReference type="EMBL" id="JACHHV010000013">
    <property type="protein sequence ID" value="MBB5888043.1"/>
    <property type="molecule type" value="Genomic_DNA"/>
</dbReference>
<dbReference type="GO" id="GO:0003677">
    <property type="term" value="F:DNA binding"/>
    <property type="evidence" value="ECO:0007669"/>
    <property type="project" value="UniProtKB-KW"/>
</dbReference>
<evidence type="ECO:0000313" key="6">
    <source>
        <dbReference type="Proteomes" id="UP000562464"/>
    </source>
</evidence>
<accession>A0A841C5G0</accession>
<dbReference type="SUPFAM" id="SSF100950">
    <property type="entry name" value="NagB/RpiA/CoA transferase-like"/>
    <property type="match status" value="1"/>
</dbReference>
<keyword evidence="1" id="KW-0805">Transcription regulation</keyword>
<comment type="caution">
    <text evidence="5">The sequence shown here is derived from an EMBL/GenBank/DDBJ whole genome shotgun (WGS) entry which is preliminary data.</text>
</comment>
<proteinExistence type="predicted"/>
<organism evidence="5 6">
    <name type="scientific">Lactovum miscens</name>
    <dbReference type="NCBI Taxonomy" id="190387"/>
    <lineage>
        <taxon>Bacteria</taxon>
        <taxon>Bacillati</taxon>
        <taxon>Bacillota</taxon>
        <taxon>Bacilli</taxon>
        <taxon>Lactobacillales</taxon>
        <taxon>Streptococcaceae</taxon>
        <taxon>Lactovum</taxon>
    </lineage>
</organism>
<dbReference type="PANTHER" id="PTHR30363:SF56">
    <property type="entry name" value="TRANSCRIPTIONAL REGULATOR, DEOR FAMILY"/>
    <property type="match status" value="1"/>
</dbReference>
<dbReference type="PANTHER" id="PTHR30363">
    <property type="entry name" value="HTH-TYPE TRANSCRIPTIONAL REGULATOR SRLR-RELATED"/>
    <property type="match status" value="1"/>
</dbReference>
<dbReference type="InterPro" id="IPR050313">
    <property type="entry name" value="Carb_Metab_HTH_regulators"/>
</dbReference>
<dbReference type="RefSeq" id="WP_183539735.1">
    <property type="nucleotide sequence ID" value="NZ_DASWOY010000059.1"/>
</dbReference>
<dbReference type="PROSITE" id="PS51000">
    <property type="entry name" value="HTH_DEOR_2"/>
    <property type="match status" value="1"/>
</dbReference>
<keyword evidence="6" id="KW-1185">Reference proteome</keyword>
<dbReference type="PROSITE" id="PS00894">
    <property type="entry name" value="HTH_DEOR_1"/>
    <property type="match status" value="1"/>
</dbReference>
<dbReference type="PRINTS" id="PR00037">
    <property type="entry name" value="HTHLACR"/>
</dbReference>
<dbReference type="GO" id="GO:0003700">
    <property type="term" value="F:DNA-binding transcription factor activity"/>
    <property type="evidence" value="ECO:0007669"/>
    <property type="project" value="InterPro"/>
</dbReference>
<evidence type="ECO:0000256" key="1">
    <source>
        <dbReference type="ARBA" id="ARBA00023015"/>
    </source>
</evidence>
<dbReference type="Proteomes" id="UP000562464">
    <property type="component" value="Unassembled WGS sequence"/>
</dbReference>
<dbReference type="InterPro" id="IPR036388">
    <property type="entry name" value="WH-like_DNA-bd_sf"/>
</dbReference>
<evidence type="ECO:0000256" key="3">
    <source>
        <dbReference type="ARBA" id="ARBA00023163"/>
    </source>
</evidence>
<keyword evidence="3" id="KW-0804">Transcription</keyword>
<dbReference type="Pfam" id="PF00455">
    <property type="entry name" value="DeoRC"/>
    <property type="match status" value="1"/>
</dbReference>
<keyword evidence="2" id="KW-0238">DNA-binding</keyword>
<dbReference type="InterPro" id="IPR036390">
    <property type="entry name" value="WH_DNA-bd_sf"/>
</dbReference>
<dbReference type="Pfam" id="PF08220">
    <property type="entry name" value="HTH_DeoR"/>
    <property type="match status" value="1"/>
</dbReference>
<dbReference type="SMART" id="SM00420">
    <property type="entry name" value="HTH_DEOR"/>
    <property type="match status" value="1"/>
</dbReference>
<dbReference type="InterPro" id="IPR018356">
    <property type="entry name" value="Tscrpt_reg_HTH_DeoR_CS"/>
</dbReference>
<dbReference type="Gene3D" id="3.40.50.1360">
    <property type="match status" value="1"/>
</dbReference>
<evidence type="ECO:0000313" key="5">
    <source>
        <dbReference type="EMBL" id="MBB5888043.1"/>
    </source>
</evidence>
<dbReference type="InterPro" id="IPR037171">
    <property type="entry name" value="NagB/RpiA_transferase-like"/>
</dbReference>
<dbReference type="SUPFAM" id="SSF46785">
    <property type="entry name" value="Winged helix' DNA-binding domain"/>
    <property type="match status" value="1"/>
</dbReference>
<feature type="domain" description="HTH deoR-type" evidence="4">
    <location>
        <begin position="3"/>
        <end position="58"/>
    </location>
</feature>
<gene>
    <name evidence="5" type="ORF">HNQ37_000933</name>
</gene>
<reference evidence="5 6" key="1">
    <citation type="submission" date="2020-08" db="EMBL/GenBank/DDBJ databases">
        <title>Genomic Encyclopedia of Type Strains, Phase IV (KMG-IV): sequencing the most valuable type-strain genomes for metagenomic binning, comparative biology and taxonomic classification.</title>
        <authorList>
            <person name="Goeker M."/>
        </authorList>
    </citation>
    <scope>NUCLEOTIDE SEQUENCE [LARGE SCALE GENOMIC DNA]</scope>
    <source>
        <strain evidence="5 6">DSM 14925</strain>
    </source>
</reference>
<evidence type="ECO:0000256" key="2">
    <source>
        <dbReference type="ARBA" id="ARBA00023125"/>
    </source>
</evidence>
<sequence>MIVFDRKKKILEYLNQKHIATIEELQTLTESSASTMRRDLNDLEEEKKLKRVHGGAELLQDLSKELSFIEKSTKNVQEKRQIADRAFSKISDGDTIYLDAGTTTGALIEKLNQSQFRLTIVTNSVTHASKLNGEHLTVYILGGLIKKITDSVVGGNALKQLSNYRFNSSFMGANAFDKEIGAMTPDSEEASVKTSAIHQSEISYLLVDTSKLGETSFVKFANPDEVEVITEEE</sequence>
<dbReference type="InterPro" id="IPR014036">
    <property type="entry name" value="DeoR-like_C"/>
</dbReference>
<name>A0A841C5G0_9LACT</name>